<dbReference type="EMBL" id="CADCTQ010000273">
    <property type="protein sequence ID" value="CAA9274229.1"/>
    <property type="molecule type" value="Genomic_DNA"/>
</dbReference>
<dbReference type="AlphaFoldDB" id="A0A6J4J9L6"/>
<gene>
    <name evidence="1" type="ORF">AVDCRST_MAG56-3256</name>
</gene>
<organism evidence="1">
    <name type="scientific">uncultured Cytophagales bacterium</name>
    <dbReference type="NCBI Taxonomy" id="158755"/>
    <lineage>
        <taxon>Bacteria</taxon>
        <taxon>Pseudomonadati</taxon>
        <taxon>Bacteroidota</taxon>
        <taxon>Sphingobacteriia</taxon>
        <taxon>Sphingobacteriales</taxon>
        <taxon>environmental samples</taxon>
    </lineage>
</organism>
<reference evidence="1" key="1">
    <citation type="submission" date="2020-02" db="EMBL/GenBank/DDBJ databases">
        <authorList>
            <person name="Meier V. D."/>
        </authorList>
    </citation>
    <scope>NUCLEOTIDE SEQUENCE</scope>
    <source>
        <strain evidence="1">AVDCRST_MAG56</strain>
    </source>
</reference>
<protein>
    <submittedName>
        <fullName evidence="1">Uncharacterized protein</fullName>
    </submittedName>
</protein>
<name>A0A6J4J9L6_9SPHI</name>
<accession>A0A6J4J9L6</accession>
<evidence type="ECO:0000313" key="1">
    <source>
        <dbReference type="EMBL" id="CAA9274229.1"/>
    </source>
</evidence>
<sequence>MTLTRKVAEIHKRLVLHLVLKHHFGVFHPQFSSIFHYTVYCKYFWGCSTFLKTMKIMN</sequence>
<proteinExistence type="predicted"/>